<comment type="caution">
    <text evidence="2">The sequence shown here is derived from an EMBL/GenBank/DDBJ whole genome shotgun (WGS) entry which is preliminary data.</text>
</comment>
<dbReference type="Gene3D" id="3.40.50.150">
    <property type="entry name" value="Vaccinia Virus protein VP39"/>
    <property type="match status" value="1"/>
</dbReference>
<dbReference type="EMBL" id="JADNYM010000013">
    <property type="protein sequence ID" value="MBG0739951.1"/>
    <property type="molecule type" value="Genomic_DNA"/>
</dbReference>
<dbReference type="SUPFAM" id="SSF102588">
    <property type="entry name" value="LmbE-like"/>
    <property type="match status" value="1"/>
</dbReference>
<dbReference type="AlphaFoldDB" id="A0A931CS88"/>
<sequence>MVTFNHLDDGTAEGVWRGSERLGATPELNLRLPRFTKLVLVSAHPDDETLAAAGLLQRASRHGLEVRLLVATDGEASHPDSSTHTPAQLAAIRGSELDHAMGTLAPAAKIRRLGLPDGRVADSRELLKQAILAECADAPDPAGAGAAAAEAEQGQTLIVAPWRADGHTDHDAAGEAAAAAAAESGSTFLEYPVWLWHWGTPDSSRVPWSSMRRLTLAATDIAGKERAITCHFSQNSPLSDLPGDETLLSPEMISHFRRPYEIFIDAAGSMMPDGDERVKWAQAQFDAVHQDLAEPWAAPEAWYEERKRLLTIAALPAREYASALEIGCSTGVLTRDLAQRCRRILAVDLSEEAVKTAARRNADLPGVKTMQLAVPGQWPTDSFDLIALSEVGYYLDRGTLLKTLDLMLGSLAPAGTLVACHWRHQITGWPLDGDAVHDFLRSDGRLKTRGIYTEEDFILEVFTVVQDGP</sequence>
<dbReference type="InterPro" id="IPR029063">
    <property type="entry name" value="SAM-dependent_MTases_sf"/>
</dbReference>
<dbReference type="InterPro" id="IPR003737">
    <property type="entry name" value="GlcNAc_PI_deacetylase-related"/>
</dbReference>
<dbReference type="PANTHER" id="PTHR12993:SF11">
    <property type="entry name" value="N-ACETYLGLUCOSAMINYL-PHOSPHATIDYLINOSITOL DE-N-ACETYLASE"/>
    <property type="match status" value="1"/>
</dbReference>
<dbReference type="GO" id="GO:0016137">
    <property type="term" value="P:glycoside metabolic process"/>
    <property type="evidence" value="ECO:0007669"/>
    <property type="project" value="UniProtKB-ARBA"/>
</dbReference>
<proteinExistence type="predicted"/>
<reference evidence="2 3" key="1">
    <citation type="submission" date="2020-11" db="EMBL/GenBank/DDBJ databases">
        <title>Arthrobacter antarcticus sp. nov., isolated from Antarctic Soil.</title>
        <authorList>
            <person name="Li J."/>
        </authorList>
    </citation>
    <scope>NUCLEOTIDE SEQUENCE [LARGE SCALE GENOMIC DNA]</scope>
    <source>
        <strain evidence="2 3">Z1-20</strain>
    </source>
</reference>
<dbReference type="Gene3D" id="3.40.50.10320">
    <property type="entry name" value="LmbE-like"/>
    <property type="match status" value="1"/>
</dbReference>
<dbReference type="PANTHER" id="PTHR12993">
    <property type="entry name" value="N-ACETYLGLUCOSAMINYL-PHOSPHATIDYLINOSITOL DE-N-ACETYLASE-RELATED"/>
    <property type="match status" value="1"/>
</dbReference>
<dbReference type="Pfam" id="PF02585">
    <property type="entry name" value="PIG-L"/>
    <property type="match status" value="1"/>
</dbReference>
<keyword evidence="2" id="KW-0489">Methyltransferase</keyword>
<dbReference type="GO" id="GO:0032259">
    <property type="term" value="P:methylation"/>
    <property type="evidence" value="ECO:0007669"/>
    <property type="project" value="UniProtKB-KW"/>
</dbReference>
<keyword evidence="1" id="KW-0862">Zinc</keyword>
<dbReference type="Pfam" id="PF05401">
    <property type="entry name" value="NodS"/>
    <property type="match status" value="1"/>
</dbReference>
<evidence type="ECO:0000313" key="2">
    <source>
        <dbReference type="EMBL" id="MBG0739951.1"/>
    </source>
</evidence>
<protein>
    <submittedName>
        <fullName evidence="2">Bifunctional PIG-L family deacetylase/class I SAM-dependent methyltransferase</fullName>
    </submittedName>
</protein>
<evidence type="ECO:0000256" key="1">
    <source>
        <dbReference type="ARBA" id="ARBA00022833"/>
    </source>
</evidence>
<keyword evidence="3" id="KW-1185">Reference proteome</keyword>
<dbReference type="InterPro" id="IPR024078">
    <property type="entry name" value="LmbE-like_dom_sf"/>
</dbReference>
<dbReference type="InterPro" id="IPR008715">
    <property type="entry name" value="SAM-MeTfrase_NodS-like"/>
</dbReference>
<accession>A0A931CS88</accession>
<organism evidence="2 3">
    <name type="scientific">Arthrobacter terrae</name>
    <dbReference type="NCBI Taxonomy" id="2935737"/>
    <lineage>
        <taxon>Bacteria</taxon>
        <taxon>Bacillati</taxon>
        <taxon>Actinomycetota</taxon>
        <taxon>Actinomycetes</taxon>
        <taxon>Micrococcales</taxon>
        <taxon>Micrococcaceae</taxon>
        <taxon>Arthrobacter</taxon>
    </lineage>
</organism>
<dbReference type="GO" id="GO:0008757">
    <property type="term" value="F:S-adenosylmethionine-dependent methyltransferase activity"/>
    <property type="evidence" value="ECO:0007669"/>
    <property type="project" value="InterPro"/>
</dbReference>
<dbReference type="Proteomes" id="UP000655366">
    <property type="component" value="Unassembled WGS sequence"/>
</dbReference>
<keyword evidence="2" id="KW-0808">Transferase</keyword>
<gene>
    <name evidence="2" type="ORF">IV500_11195</name>
</gene>
<dbReference type="GO" id="GO:0009312">
    <property type="term" value="P:oligosaccharide biosynthetic process"/>
    <property type="evidence" value="ECO:0007669"/>
    <property type="project" value="InterPro"/>
</dbReference>
<dbReference type="CDD" id="cd02440">
    <property type="entry name" value="AdoMet_MTases"/>
    <property type="match status" value="1"/>
</dbReference>
<name>A0A931CS88_9MICC</name>
<dbReference type="GO" id="GO:0016811">
    <property type="term" value="F:hydrolase activity, acting on carbon-nitrogen (but not peptide) bonds, in linear amides"/>
    <property type="evidence" value="ECO:0007669"/>
    <property type="project" value="TreeGrafter"/>
</dbReference>
<dbReference type="RefSeq" id="WP_196396903.1">
    <property type="nucleotide sequence ID" value="NZ_JADNYM010000013.1"/>
</dbReference>
<evidence type="ECO:0000313" key="3">
    <source>
        <dbReference type="Proteomes" id="UP000655366"/>
    </source>
</evidence>
<dbReference type="SUPFAM" id="SSF53335">
    <property type="entry name" value="S-adenosyl-L-methionine-dependent methyltransferases"/>
    <property type="match status" value="1"/>
</dbReference>